<dbReference type="Proteomes" id="UP000235388">
    <property type="component" value="Unassembled WGS sequence"/>
</dbReference>
<evidence type="ECO:0000313" key="2">
    <source>
        <dbReference type="Proteomes" id="UP000235388"/>
    </source>
</evidence>
<reference evidence="1 2" key="1">
    <citation type="submission" date="2017-11" db="EMBL/GenBank/DDBJ databases">
        <title>De novo assembly and phasing of dikaryotic genomes from two isolates of Puccinia coronata f. sp. avenae, the causal agent of oat crown rust.</title>
        <authorList>
            <person name="Miller M.E."/>
            <person name="Zhang Y."/>
            <person name="Omidvar V."/>
            <person name="Sperschneider J."/>
            <person name="Schwessinger B."/>
            <person name="Raley C."/>
            <person name="Palmer J.M."/>
            <person name="Garnica D."/>
            <person name="Upadhyaya N."/>
            <person name="Rathjen J."/>
            <person name="Taylor J.M."/>
            <person name="Park R.F."/>
            <person name="Dodds P.N."/>
            <person name="Hirsch C.D."/>
            <person name="Kianian S.F."/>
            <person name="Figueroa M."/>
        </authorList>
    </citation>
    <scope>NUCLEOTIDE SEQUENCE [LARGE SCALE GENOMIC DNA]</scope>
    <source>
        <strain evidence="1">12NC29</strain>
    </source>
</reference>
<organism evidence="1 2">
    <name type="scientific">Puccinia coronata f. sp. avenae</name>
    <dbReference type="NCBI Taxonomy" id="200324"/>
    <lineage>
        <taxon>Eukaryota</taxon>
        <taxon>Fungi</taxon>
        <taxon>Dikarya</taxon>
        <taxon>Basidiomycota</taxon>
        <taxon>Pucciniomycotina</taxon>
        <taxon>Pucciniomycetes</taxon>
        <taxon>Pucciniales</taxon>
        <taxon>Pucciniaceae</taxon>
        <taxon>Puccinia</taxon>
    </lineage>
</organism>
<sequence length="96" mass="10962">MRHSKRVLIRRIRKPRYDTIVPPTLVKFYKSQIPKPKAELAKELQAIEFVQLDSRTGPCDFQTRSSVIEFVKPSDRLGSARALSCASSRAEVSIEM</sequence>
<proteinExistence type="predicted"/>
<keyword evidence="2" id="KW-1185">Reference proteome</keyword>
<protein>
    <submittedName>
        <fullName evidence="1">Uncharacterized protein</fullName>
    </submittedName>
</protein>
<gene>
    <name evidence="1" type="ORF">PCANC_12990</name>
</gene>
<dbReference type="EMBL" id="PGCJ01000874">
    <property type="protein sequence ID" value="PLW16298.1"/>
    <property type="molecule type" value="Genomic_DNA"/>
</dbReference>
<accession>A0A2N5SST1</accession>
<name>A0A2N5SST1_9BASI</name>
<dbReference type="AlphaFoldDB" id="A0A2N5SST1"/>
<comment type="caution">
    <text evidence="1">The sequence shown here is derived from an EMBL/GenBank/DDBJ whole genome shotgun (WGS) entry which is preliminary data.</text>
</comment>
<evidence type="ECO:0000313" key="1">
    <source>
        <dbReference type="EMBL" id="PLW16298.1"/>
    </source>
</evidence>